<name>A0A0W0VNT3_9GAMM</name>
<comment type="caution">
    <text evidence="1">The sequence shown here is derived from an EMBL/GenBank/DDBJ whole genome shotgun (WGS) entry which is preliminary data.</text>
</comment>
<accession>A0A0W0VNT3</accession>
<evidence type="ECO:0000313" key="2">
    <source>
        <dbReference type="Proteomes" id="UP000054997"/>
    </source>
</evidence>
<sequence length="1047" mass="121071">MRSEIKLKQSLSVIPVTSRKTSLILLGLSERQLEKISHLDRRKQYIRYKYLLSQMQYSAFCRKHNIDESSVLDELDKAYQIALEYQSNIKTEEYSPYSIGLQDLELRTSYKKKKKLHNASEDLTASIMMIGNKNSGVEPGFEAGLIEDLVFHLEKVYPDLKERLDYFNHFDGDFKKIYDTHRELPKYLVKQDYTLSESGKITPDVEDLKRANSVQQAYKFHKIYGDIYVAAYKFFKTGTPVEKNCDAVLEALTNDLARVAGMKVQEQTLYESAYETGELKLLLKGKWLSNANILGPLAGGLPNSHQNYRVIPLDLHPEGLQYLSNNSISDLAVYYATAIIHGDYDMIGSKGQNKLEINNEFYGIDFGHALRGMNQLVKTLLPNLHLPEKTLKKFKNFSIFYDAPRSELMKGALIYAKLAGVSLPEALLSQYGPEFKKRIDQIEAGAMEKVFADYKKKFEKLKRNNPIYRSDCEAILKKIEETREIAFHARQAFLTKLGNAIFYPPKILDILENLEKISMGPEKTALRSPDNTVLLNYVRVNKESDLIPWTFNSIPSGYEFKAVFKSEPDAMNALKALNNFTQCSKKIVGMGRELILTCPKEQLDLLSSQVADEQIKKRFHPKDYVHYKQFSLEKKIQEFIKQNQIILKPIQLSIKLMLPVQKKPVYQLVFSASKTFSAEELSLIHFFFPEGNAGPSEIRVNCNAKDLENTLSTLTEFKKHYTNYRDLEGKLEKINKKYDLNIKINIDWKNKYYYLENASEFNQENLQSGKLDALFTTLESFDLFLQKLQDGCDHARKEIDRINKAYDLDLALAINWQQQTFSISSESLFFESTSGKLCALGEFIEYIKKKVLYRAQLKNCMEKELRDLSEQYGLEWSLVIDWNESTYSLCCAKLPALNASGKLEGFSIAVSKLKKLQPMLEEKLNEILQQLARNQHEQNQSYFSFFLAKSVQDKYNKYVNKTPTAVWLKETVIEPWLKHKDTSDLESLRDLKQHITDRLKHVQENLLSKIQSKIDYKKEEKLLTEALILIDMQINQNEHMINKVKNF</sequence>
<dbReference type="OrthoDB" id="8645575at2"/>
<dbReference type="PATRIC" id="fig|45068.5.peg.956"/>
<dbReference type="AlphaFoldDB" id="A0A0W0VNT3"/>
<organism evidence="1 2">
    <name type="scientific">Legionella londiniensis</name>
    <dbReference type="NCBI Taxonomy" id="45068"/>
    <lineage>
        <taxon>Bacteria</taxon>
        <taxon>Pseudomonadati</taxon>
        <taxon>Pseudomonadota</taxon>
        <taxon>Gammaproteobacteria</taxon>
        <taxon>Legionellales</taxon>
        <taxon>Legionellaceae</taxon>
        <taxon>Legionella</taxon>
    </lineage>
</organism>
<protein>
    <submittedName>
        <fullName evidence="1">Uncharacterized protein</fullName>
    </submittedName>
</protein>
<dbReference type="Proteomes" id="UP000054997">
    <property type="component" value="Unassembled WGS sequence"/>
</dbReference>
<gene>
    <name evidence="1" type="ORF">Llon_0889</name>
</gene>
<proteinExistence type="predicted"/>
<dbReference type="RefSeq" id="WP_058528889.1">
    <property type="nucleotide sequence ID" value="NZ_CAAAHZ010000002.1"/>
</dbReference>
<dbReference type="EMBL" id="LNYK01000014">
    <property type="protein sequence ID" value="KTD21724.1"/>
    <property type="molecule type" value="Genomic_DNA"/>
</dbReference>
<reference evidence="1 2" key="1">
    <citation type="submission" date="2015-11" db="EMBL/GenBank/DDBJ databases">
        <title>Genomic analysis of 38 Legionella species identifies large and diverse effector repertoires.</title>
        <authorList>
            <person name="Burstein D."/>
            <person name="Amaro F."/>
            <person name="Zusman T."/>
            <person name="Lifshitz Z."/>
            <person name="Cohen O."/>
            <person name="Gilbert J.A."/>
            <person name="Pupko T."/>
            <person name="Shuman H.A."/>
            <person name="Segal G."/>
        </authorList>
    </citation>
    <scope>NUCLEOTIDE SEQUENCE [LARGE SCALE GENOMIC DNA]</scope>
    <source>
        <strain evidence="1 2">ATCC 49505</strain>
    </source>
</reference>
<evidence type="ECO:0000313" key="1">
    <source>
        <dbReference type="EMBL" id="KTD21724.1"/>
    </source>
</evidence>
<keyword evidence="2" id="KW-1185">Reference proteome</keyword>